<dbReference type="InterPro" id="IPR055308">
    <property type="entry name" value="TEX47-like"/>
</dbReference>
<reference evidence="1" key="1">
    <citation type="submission" date="2019-10" db="EMBL/GenBank/DDBJ databases">
        <title>The sequence and de novo assembly of the wild yak genome.</title>
        <authorList>
            <person name="Liu Y."/>
        </authorList>
    </citation>
    <scope>NUCLEOTIDE SEQUENCE [LARGE SCALE GENOMIC DNA]</scope>
    <source>
        <strain evidence="1">WY2019</strain>
    </source>
</reference>
<name>A0A6B0QW87_9CETA</name>
<evidence type="ECO:0000313" key="2">
    <source>
        <dbReference type="Proteomes" id="UP000322234"/>
    </source>
</evidence>
<dbReference type="EMBL" id="VBQZ03000005">
    <property type="protein sequence ID" value="MXQ80566.1"/>
    <property type="molecule type" value="Genomic_DNA"/>
</dbReference>
<dbReference type="Pfam" id="PF24787">
    <property type="entry name" value="TEX47"/>
    <property type="match status" value="1"/>
</dbReference>
<keyword evidence="2" id="KW-1185">Reference proteome</keyword>
<evidence type="ECO:0000313" key="1">
    <source>
        <dbReference type="EMBL" id="MXQ80566.1"/>
    </source>
</evidence>
<dbReference type="PANTHER" id="PTHR34035:SF1">
    <property type="entry name" value="TESTIS-EXPRESSED PROTEIN 47"/>
    <property type="match status" value="1"/>
</dbReference>
<gene>
    <name evidence="1" type="ORF">E5288_WYG008979</name>
</gene>
<accession>A0A6B0QW87</accession>
<organism evidence="1 2">
    <name type="scientific">Bos mutus</name>
    <name type="common">wild yak</name>
    <dbReference type="NCBI Taxonomy" id="72004"/>
    <lineage>
        <taxon>Eukaryota</taxon>
        <taxon>Metazoa</taxon>
        <taxon>Chordata</taxon>
        <taxon>Craniata</taxon>
        <taxon>Vertebrata</taxon>
        <taxon>Euteleostomi</taxon>
        <taxon>Mammalia</taxon>
        <taxon>Eutheria</taxon>
        <taxon>Laurasiatheria</taxon>
        <taxon>Artiodactyla</taxon>
        <taxon>Ruminantia</taxon>
        <taxon>Pecora</taxon>
        <taxon>Bovidae</taxon>
        <taxon>Bovinae</taxon>
        <taxon>Bos</taxon>
    </lineage>
</organism>
<proteinExistence type="predicted"/>
<dbReference type="AlphaFoldDB" id="A0A6B0QW87"/>
<dbReference type="Proteomes" id="UP000322234">
    <property type="component" value="Unassembled WGS sequence"/>
</dbReference>
<dbReference type="PANTHER" id="PTHR34035">
    <property type="entry name" value="TESTIS-EXPRESSED PROTEIN 47"/>
    <property type="match status" value="1"/>
</dbReference>
<evidence type="ECO:0008006" key="3">
    <source>
        <dbReference type="Google" id="ProtNLM"/>
    </source>
</evidence>
<sequence>MSFGTHPRKTNKKNLPLESLMPQVPRSNYLQFQEEKQRLQLKKFLLHRMFLVARITANIEKKDIADYYEQLFQSILKRHLGEAVTGLLLIYPTSILHILESSSGTFYQILLDYLSHKKDEMEFFIQGMKIIVMSHNIPTRLFMQWHVSVIKAPVMYLDDVTQTQSLQEVMTEFLIQTHKLALHLFKTVKVSPKGPGDSLHQAAPELLLPEQIIKYLCNSAELMDPEGFINMYNKPIHVTLDSEVKKTLNIWLTVKAIVGGEGAASGSPGSLLIYTVESTGITKKAHEPLNLSKNMGKRKDYVNLQSVRGKHELKNCVRPFEDHRFIQVSRKESVILCDMAQGKKPSCTESDFRICVNSDVRTQSLDILLWFLYYFHHIQGKVIMGLTFSLLTFKYKYKVLETENLRLSYSINLKRVVMVSSRVLLSIKTSLEDNSSEDHSPMSVAKDVYSEYFNYVRGAGNPQFQVDMFY</sequence>
<protein>
    <recommendedName>
        <fullName evidence="3">BLUF domain-containing protein</fullName>
    </recommendedName>
</protein>
<comment type="caution">
    <text evidence="1">The sequence shown here is derived from an EMBL/GenBank/DDBJ whole genome shotgun (WGS) entry which is preliminary data.</text>
</comment>